<evidence type="ECO:0000313" key="1">
    <source>
        <dbReference type="EMBL" id="MVN88333.1"/>
    </source>
</evidence>
<gene>
    <name evidence="1" type="ORF">GO986_16430</name>
</gene>
<sequence length="258" mass="29147">MSHLDKNAITEVERLTKEANSILSPSVRPGQLLLVRGLDGTPCTFRIPLDVQDTALFDLASLKAKADHEAAEYVQAAYVSDDQAILVCEDGDHRWTATLKLPLHPLYQYVQAWKKPTGYSQKQLVRLLRTELHDHIDPSLANTFASLKFTNNQETAVQVRPLSNALDSRIRQQVAQDNGQDAPETITLRGPVYDIVEGRETEYEFTVYVEYDHDSSQFILQTVHGDLREAQEQAIQNLIVDLTLHADSRWPVLYGLPK</sequence>
<accession>A0A7C9HT90</accession>
<reference evidence="1 2" key="1">
    <citation type="submission" date="2019-12" db="EMBL/GenBank/DDBJ databases">
        <title>Deinococcus sp. HMF7620 Genome sequencing and assembly.</title>
        <authorList>
            <person name="Kang H."/>
            <person name="Kim H."/>
            <person name="Joh K."/>
        </authorList>
    </citation>
    <scope>NUCLEOTIDE SEQUENCE [LARGE SCALE GENOMIC DNA]</scope>
    <source>
        <strain evidence="1 2">HMF7620</strain>
    </source>
</reference>
<dbReference type="RefSeq" id="WP_157460392.1">
    <property type="nucleotide sequence ID" value="NZ_WQLB01000026.1"/>
</dbReference>
<evidence type="ECO:0000313" key="2">
    <source>
        <dbReference type="Proteomes" id="UP000483286"/>
    </source>
</evidence>
<protein>
    <recommendedName>
        <fullName evidence="3">DUF2303 family protein</fullName>
    </recommendedName>
</protein>
<dbReference type="AlphaFoldDB" id="A0A7C9HT90"/>
<organism evidence="1 2">
    <name type="scientific">Deinococcus arboris</name>
    <dbReference type="NCBI Taxonomy" id="2682977"/>
    <lineage>
        <taxon>Bacteria</taxon>
        <taxon>Thermotogati</taxon>
        <taxon>Deinococcota</taxon>
        <taxon>Deinococci</taxon>
        <taxon>Deinococcales</taxon>
        <taxon>Deinococcaceae</taxon>
        <taxon>Deinococcus</taxon>
    </lineage>
</organism>
<keyword evidence="2" id="KW-1185">Reference proteome</keyword>
<proteinExistence type="predicted"/>
<evidence type="ECO:0008006" key="3">
    <source>
        <dbReference type="Google" id="ProtNLM"/>
    </source>
</evidence>
<name>A0A7C9HT90_9DEIO</name>
<dbReference type="Proteomes" id="UP000483286">
    <property type="component" value="Unassembled WGS sequence"/>
</dbReference>
<comment type="caution">
    <text evidence="1">The sequence shown here is derived from an EMBL/GenBank/DDBJ whole genome shotgun (WGS) entry which is preliminary data.</text>
</comment>
<dbReference type="EMBL" id="WQLB01000026">
    <property type="protein sequence ID" value="MVN88333.1"/>
    <property type="molecule type" value="Genomic_DNA"/>
</dbReference>